<accession>A0ABN3D9Y8</accession>
<evidence type="ECO:0000256" key="2">
    <source>
        <dbReference type="ARBA" id="ARBA00022723"/>
    </source>
</evidence>
<dbReference type="PANTHER" id="PTHR43808">
    <property type="entry name" value="ACETYLORNITHINE DEACETYLASE"/>
    <property type="match status" value="1"/>
</dbReference>
<dbReference type="PROSITE" id="PS00759">
    <property type="entry name" value="ARGE_DAPE_CPG2_2"/>
    <property type="match status" value="1"/>
</dbReference>
<dbReference type="InterPro" id="IPR011650">
    <property type="entry name" value="Peptidase_M20_dimer"/>
</dbReference>
<keyword evidence="3" id="KW-0378">Hydrolase</keyword>
<dbReference type="PROSITE" id="PS00758">
    <property type="entry name" value="ARGE_DAPE_CPG2_1"/>
    <property type="match status" value="1"/>
</dbReference>
<keyword evidence="2" id="KW-0479">Metal-binding</keyword>
<dbReference type="Proteomes" id="UP001500929">
    <property type="component" value="Unassembled WGS sequence"/>
</dbReference>
<dbReference type="EMBL" id="BAAAQY010000002">
    <property type="protein sequence ID" value="GAA2225551.1"/>
    <property type="molecule type" value="Genomic_DNA"/>
</dbReference>
<evidence type="ECO:0000313" key="7">
    <source>
        <dbReference type="Proteomes" id="UP001500929"/>
    </source>
</evidence>
<dbReference type="InterPro" id="IPR050072">
    <property type="entry name" value="Peptidase_M20A"/>
</dbReference>
<dbReference type="InterPro" id="IPR036264">
    <property type="entry name" value="Bact_exopeptidase_dim_dom"/>
</dbReference>
<sequence>MSATGEVIDLTRQLVMRDSTSGTDGEVLALEWVAGWLRERGARVRIENEAGRPAALLATAADASNASPLLLFAGHVDVVPVADHAAWVHPPFAAEVHDGRLFGRGASDMKSGLAASLLAAREAWRHGSPVAIGVTTGEEVGCLGAPALARLLAPHRVGAVVIPESTGNDVVLGHRGATWLTVSSRGLAAHGSTPERGVNAVLRLAAALARLGELPLRSHPRLGPESVNVGTIRGGSATNIVPDRASATIDLRTVDDARELVEWWRQLEGIDEVSTDLSLAAVWTGDEHPFVASLPAAVSGRPASYFTDASVLIDALGPGVPIVVWGPGDPATVHTVDESVPVEAAHEAARLFTLTALGWGGCAGPDRAS</sequence>
<keyword evidence="4" id="KW-0862">Zinc</keyword>
<feature type="domain" description="Peptidase M20 dimerisation" evidence="5">
    <location>
        <begin position="173"/>
        <end position="255"/>
    </location>
</feature>
<dbReference type="RefSeq" id="WP_259478387.1">
    <property type="nucleotide sequence ID" value="NZ_BAAAQY010000002.1"/>
</dbReference>
<evidence type="ECO:0000313" key="6">
    <source>
        <dbReference type="EMBL" id="GAA2225551.1"/>
    </source>
</evidence>
<reference evidence="6 7" key="1">
    <citation type="journal article" date="2019" name="Int. J. Syst. Evol. Microbiol.">
        <title>The Global Catalogue of Microorganisms (GCM) 10K type strain sequencing project: providing services to taxonomists for standard genome sequencing and annotation.</title>
        <authorList>
            <consortium name="The Broad Institute Genomics Platform"/>
            <consortium name="The Broad Institute Genome Sequencing Center for Infectious Disease"/>
            <person name="Wu L."/>
            <person name="Ma J."/>
        </authorList>
    </citation>
    <scope>NUCLEOTIDE SEQUENCE [LARGE SCALE GENOMIC DNA]</scope>
    <source>
        <strain evidence="6 7">JCM 16117</strain>
    </source>
</reference>
<gene>
    <name evidence="6" type="ORF">GCM10009851_06670</name>
</gene>
<dbReference type="Pfam" id="PF01546">
    <property type="entry name" value="Peptidase_M20"/>
    <property type="match status" value="1"/>
</dbReference>
<dbReference type="InterPro" id="IPR001261">
    <property type="entry name" value="ArgE/DapE_CS"/>
</dbReference>
<evidence type="ECO:0000256" key="3">
    <source>
        <dbReference type="ARBA" id="ARBA00022801"/>
    </source>
</evidence>
<proteinExistence type="predicted"/>
<dbReference type="Gene3D" id="3.30.70.360">
    <property type="match status" value="1"/>
</dbReference>
<dbReference type="Gene3D" id="3.40.630.10">
    <property type="entry name" value="Zn peptidases"/>
    <property type="match status" value="1"/>
</dbReference>
<protein>
    <submittedName>
        <fullName evidence="6">M20 family metallopeptidase</fullName>
    </submittedName>
</protein>
<evidence type="ECO:0000256" key="4">
    <source>
        <dbReference type="ARBA" id="ARBA00022833"/>
    </source>
</evidence>
<dbReference type="SUPFAM" id="SSF55031">
    <property type="entry name" value="Bacterial exopeptidase dimerisation domain"/>
    <property type="match status" value="1"/>
</dbReference>
<dbReference type="Pfam" id="PF07687">
    <property type="entry name" value="M20_dimer"/>
    <property type="match status" value="1"/>
</dbReference>
<dbReference type="InterPro" id="IPR002933">
    <property type="entry name" value="Peptidase_M20"/>
</dbReference>
<evidence type="ECO:0000259" key="5">
    <source>
        <dbReference type="Pfam" id="PF07687"/>
    </source>
</evidence>
<comment type="caution">
    <text evidence="6">The sequence shown here is derived from an EMBL/GenBank/DDBJ whole genome shotgun (WGS) entry which is preliminary data.</text>
</comment>
<keyword evidence="7" id="KW-1185">Reference proteome</keyword>
<organism evidence="6 7">
    <name type="scientific">Herbiconiux moechotypicola</name>
    <dbReference type="NCBI Taxonomy" id="637393"/>
    <lineage>
        <taxon>Bacteria</taxon>
        <taxon>Bacillati</taxon>
        <taxon>Actinomycetota</taxon>
        <taxon>Actinomycetes</taxon>
        <taxon>Micrococcales</taxon>
        <taxon>Microbacteriaceae</taxon>
        <taxon>Herbiconiux</taxon>
    </lineage>
</organism>
<evidence type="ECO:0000256" key="1">
    <source>
        <dbReference type="ARBA" id="ARBA00001947"/>
    </source>
</evidence>
<name>A0ABN3D9Y8_9MICO</name>
<dbReference type="SUPFAM" id="SSF53187">
    <property type="entry name" value="Zn-dependent exopeptidases"/>
    <property type="match status" value="1"/>
</dbReference>
<comment type="cofactor">
    <cofactor evidence="1">
        <name>Zn(2+)</name>
        <dbReference type="ChEBI" id="CHEBI:29105"/>
    </cofactor>
</comment>